<sequence>MPVTTLQISFAKNLGGNSNFCFFASLLCKDLYSSTLLSGNSNGNQPQLDLFRNRASNSKLGLDSKLYFFSEHGHLSPCTFTDSSIDDQTCGTEENKDLPFILQHCPLTLHHGTFLPLMQPIYSYGKKGILQMFIQRLK</sequence>
<evidence type="ECO:0000313" key="1">
    <source>
        <dbReference type="EMBL" id="GBN69299.1"/>
    </source>
</evidence>
<dbReference type="Proteomes" id="UP000499080">
    <property type="component" value="Unassembled WGS sequence"/>
</dbReference>
<organism evidence="3 5">
    <name type="scientific">Araneus ventricosus</name>
    <name type="common">Orbweaver spider</name>
    <name type="synonym">Epeira ventricosa</name>
    <dbReference type="NCBI Taxonomy" id="182803"/>
    <lineage>
        <taxon>Eukaryota</taxon>
        <taxon>Metazoa</taxon>
        <taxon>Ecdysozoa</taxon>
        <taxon>Arthropoda</taxon>
        <taxon>Chelicerata</taxon>
        <taxon>Arachnida</taxon>
        <taxon>Araneae</taxon>
        <taxon>Araneomorphae</taxon>
        <taxon>Entelegynae</taxon>
        <taxon>Araneoidea</taxon>
        <taxon>Araneidae</taxon>
        <taxon>Araneus</taxon>
    </lineage>
</organism>
<dbReference type="EMBL" id="BGPR01015456">
    <property type="protein sequence ID" value="GBN69302.1"/>
    <property type="molecule type" value="Genomic_DNA"/>
</dbReference>
<dbReference type="AlphaFoldDB" id="A0A4Y2RPG5"/>
<reference evidence="3 5" key="1">
    <citation type="journal article" date="2019" name="Sci. Rep.">
        <title>Orb-weaving spider Araneus ventricosus genome elucidates the spidroin gene catalogue.</title>
        <authorList>
            <person name="Kono N."/>
            <person name="Nakamura H."/>
            <person name="Ohtoshi R."/>
            <person name="Moran D.A.P."/>
            <person name="Shinohara A."/>
            <person name="Yoshida Y."/>
            <person name="Fujiwara M."/>
            <person name="Mori M."/>
            <person name="Tomita M."/>
            <person name="Arakawa K."/>
        </authorList>
    </citation>
    <scope>NUCLEOTIDE SEQUENCE [LARGE SCALE GENOMIC DNA]</scope>
</reference>
<proteinExistence type="predicted"/>
<dbReference type="EMBL" id="BGPR01017749">
    <property type="protein sequence ID" value="GBN77188.1"/>
    <property type="molecule type" value="Genomic_DNA"/>
</dbReference>
<dbReference type="EMBL" id="BGPR01015455">
    <property type="protein sequence ID" value="GBN69299.1"/>
    <property type="molecule type" value="Genomic_DNA"/>
</dbReference>
<accession>A0A4Y2RPG5</accession>
<evidence type="ECO:0000313" key="3">
    <source>
        <dbReference type="EMBL" id="GBN77149.1"/>
    </source>
</evidence>
<protein>
    <submittedName>
        <fullName evidence="3">Uncharacterized protein</fullName>
    </submittedName>
</protein>
<evidence type="ECO:0000313" key="4">
    <source>
        <dbReference type="EMBL" id="GBN77188.1"/>
    </source>
</evidence>
<evidence type="ECO:0000313" key="2">
    <source>
        <dbReference type="EMBL" id="GBN69302.1"/>
    </source>
</evidence>
<keyword evidence="5" id="KW-1185">Reference proteome</keyword>
<dbReference type="EMBL" id="BGPR01017737">
    <property type="protein sequence ID" value="GBN77149.1"/>
    <property type="molecule type" value="Genomic_DNA"/>
</dbReference>
<gene>
    <name evidence="2" type="ORF">AVEN_132467_1</name>
    <name evidence="3" type="ORF">AVEN_180224_1</name>
    <name evidence="1" type="ORF">AVEN_56851_1</name>
    <name evidence="4" type="ORF">AVEN_87659_1</name>
</gene>
<comment type="caution">
    <text evidence="3">The sequence shown here is derived from an EMBL/GenBank/DDBJ whole genome shotgun (WGS) entry which is preliminary data.</text>
</comment>
<name>A0A4Y2RPG5_ARAVE</name>
<evidence type="ECO:0000313" key="5">
    <source>
        <dbReference type="Proteomes" id="UP000499080"/>
    </source>
</evidence>